<dbReference type="Proteomes" id="UP001293254">
    <property type="component" value="Unassembled WGS sequence"/>
</dbReference>
<protein>
    <submittedName>
        <fullName evidence="2">Uncharacterized protein</fullName>
    </submittedName>
</protein>
<dbReference type="EMBL" id="JACGWO010000001">
    <property type="protein sequence ID" value="KAK4438903.1"/>
    <property type="molecule type" value="Genomic_DNA"/>
</dbReference>
<reference evidence="2" key="2">
    <citation type="journal article" date="2024" name="Plant">
        <title>Genomic evolution and insights into agronomic trait innovations of Sesamum species.</title>
        <authorList>
            <person name="Miao H."/>
            <person name="Wang L."/>
            <person name="Qu L."/>
            <person name="Liu H."/>
            <person name="Sun Y."/>
            <person name="Le M."/>
            <person name="Wang Q."/>
            <person name="Wei S."/>
            <person name="Zheng Y."/>
            <person name="Lin W."/>
            <person name="Duan Y."/>
            <person name="Cao H."/>
            <person name="Xiong S."/>
            <person name="Wang X."/>
            <person name="Wei L."/>
            <person name="Li C."/>
            <person name="Ma Q."/>
            <person name="Ju M."/>
            <person name="Zhao R."/>
            <person name="Li G."/>
            <person name="Mu C."/>
            <person name="Tian Q."/>
            <person name="Mei H."/>
            <person name="Zhang T."/>
            <person name="Gao T."/>
            <person name="Zhang H."/>
        </authorList>
    </citation>
    <scope>NUCLEOTIDE SEQUENCE</scope>
    <source>
        <strain evidence="2">3651</strain>
    </source>
</reference>
<evidence type="ECO:0000313" key="2">
    <source>
        <dbReference type="EMBL" id="KAK4438903.1"/>
    </source>
</evidence>
<gene>
    <name evidence="2" type="ORF">Salat_0224900</name>
</gene>
<accession>A0AAE2CY86</accession>
<evidence type="ECO:0000256" key="1">
    <source>
        <dbReference type="SAM" id="MobiDB-lite"/>
    </source>
</evidence>
<organism evidence="2 3">
    <name type="scientific">Sesamum alatum</name>
    <dbReference type="NCBI Taxonomy" id="300844"/>
    <lineage>
        <taxon>Eukaryota</taxon>
        <taxon>Viridiplantae</taxon>
        <taxon>Streptophyta</taxon>
        <taxon>Embryophyta</taxon>
        <taxon>Tracheophyta</taxon>
        <taxon>Spermatophyta</taxon>
        <taxon>Magnoliopsida</taxon>
        <taxon>eudicotyledons</taxon>
        <taxon>Gunneridae</taxon>
        <taxon>Pentapetalae</taxon>
        <taxon>asterids</taxon>
        <taxon>lamiids</taxon>
        <taxon>Lamiales</taxon>
        <taxon>Pedaliaceae</taxon>
        <taxon>Sesamum</taxon>
    </lineage>
</organism>
<sequence length="146" mass="15220">MSDTIRILEGFVDPGPASPFGSWLCAAAPSGRMPCVLPILARVLRRTSSVVRGSSSRLSEDRNFSSSGAAPRSPAVGGSVESVVWRGIGTLDAAVAGQGHGNYRAGTLGFLLEGLGPEVPGQSDFLVAGMYQRGPFAETPWITWAT</sequence>
<dbReference type="AlphaFoldDB" id="A0AAE2CY86"/>
<feature type="region of interest" description="Disordered" evidence="1">
    <location>
        <begin position="55"/>
        <end position="77"/>
    </location>
</feature>
<reference evidence="2" key="1">
    <citation type="submission" date="2020-06" db="EMBL/GenBank/DDBJ databases">
        <authorList>
            <person name="Li T."/>
            <person name="Hu X."/>
            <person name="Zhang T."/>
            <person name="Song X."/>
            <person name="Zhang H."/>
            <person name="Dai N."/>
            <person name="Sheng W."/>
            <person name="Hou X."/>
            <person name="Wei L."/>
        </authorList>
    </citation>
    <scope>NUCLEOTIDE SEQUENCE</scope>
    <source>
        <strain evidence="2">3651</strain>
        <tissue evidence="2">Leaf</tissue>
    </source>
</reference>
<proteinExistence type="predicted"/>
<keyword evidence="3" id="KW-1185">Reference proteome</keyword>
<name>A0AAE2CY86_9LAMI</name>
<evidence type="ECO:0000313" key="3">
    <source>
        <dbReference type="Proteomes" id="UP001293254"/>
    </source>
</evidence>
<comment type="caution">
    <text evidence="2">The sequence shown here is derived from an EMBL/GenBank/DDBJ whole genome shotgun (WGS) entry which is preliminary data.</text>
</comment>